<evidence type="ECO:0000313" key="1">
    <source>
        <dbReference type="EMBL" id="KAK7093852.1"/>
    </source>
</evidence>
<dbReference type="PRINTS" id="PR01345">
    <property type="entry name" value="CERVTRCPTASE"/>
</dbReference>
<dbReference type="PANTHER" id="PTHR33332">
    <property type="entry name" value="REVERSE TRANSCRIPTASE DOMAIN-CONTAINING PROTEIN"/>
    <property type="match status" value="1"/>
</dbReference>
<gene>
    <name evidence="1" type="ORF">V1264_007538</name>
</gene>
<sequence length="113" mass="13227">MTVNDAIEKINECDEEKDIGVVFDSNLSFDPHIRGVVSKANQRIGIIKRTFSFLDKDTFLKLYKAFVRPLVEYANVVWSPFLKRQSQTIERVQRRATKILKECRDKSYAERLT</sequence>
<reference evidence="1 2" key="1">
    <citation type="submission" date="2024-02" db="EMBL/GenBank/DDBJ databases">
        <title>Chromosome-scale genome assembly of the rough periwinkle Littorina saxatilis.</title>
        <authorList>
            <person name="De Jode A."/>
            <person name="Faria R."/>
            <person name="Formenti G."/>
            <person name="Sims Y."/>
            <person name="Smith T.P."/>
            <person name="Tracey A."/>
            <person name="Wood J.M.D."/>
            <person name="Zagrodzka Z.B."/>
            <person name="Johannesson K."/>
            <person name="Butlin R.K."/>
            <person name="Leder E.H."/>
        </authorList>
    </citation>
    <scope>NUCLEOTIDE SEQUENCE [LARGE SCALE GENOMIC DNA]</scope>
    <source>
        <strain evidence="1">Snail1</strain>
        <tissue evidence="1">Muscle</tissue>
    </source>
</reference>
<dbReference type="EMBL" id="JBAMIC010000019">
    <property type="protein sequence ID" value="KAK7093852.1"/>
    <property type="molecule type" value="Genomic_DNA"/>
</dbReference>
<organism evidence="1 2">
    <name type="scientific">Littorina saxatilis</name>
    <dbReference type="NCBI Taxonomy" id="31220"/>
    <lineage>
        <taxon>Eukaryota</taxon>
        <taxon>Metazoa</taxon>
        <taxon>Spiralia</taxon>
        <taxon>Lophotrochozoa</taxon>
        <taxon>Mollusca</taxon>
        <taxon>Gastropoda</taxon>
        <taxon>Caenogastropoda</taxon>
        <taxon>Littorinimorpha</taxon>
        <taxon>Littorinoidea</taxon>
        <taxon>Littorinidae</taxon>
        <taxon>Littorina</taxon>
    </lineage>
</organism>
<keyword evidence="2" id="KW-1185">Reference proteome</keyword>
<accession>A0AAN9AVJ0</accession>
<name>A0AAN9AVJ0_9CAEN</name>
<comment type="caution">
    <text evidence="1">The sequence shown here is derived from an EMBL/GenBank/DDBJ whole genome shotgun (WGS) entry which is preliminary data.</text>
</comment>
<dbReference type="Proteomes" id="UP001374579">
    <property type="component" value="Unassembled WGS sequence"/>
</dbReference>
<proteinExistence type="predicted"/>
<dbReference type="AlphaFoldDB" id="A0AAN9AVJ0"/>
<evidence type="ECO:0000313" key="2">
    <source>
        <dbReference type="Proteomes" id="UP001374579"/>
    </source>
</evidence>
<protein>
    <submittedName>
        <fullName evidence="1">Uncharacterized protein</fullName>
    </submittedName>
</protein>